<dbReference type="AlphaFoldDB" id="A0A6S7I0Z7"/>
<dbReference type="PANTHER" id="PTHR46791:SF5">
    <property type="entry name" value="CLR5 DOMAIN-CONTAINING PROTEIN-RELATED"/>
    <property type="match status" value="1"/>
</dbReference>
<dbReference type="EMBL" id="CACRXK020006443">
    <property type="protein sequence ID" value="CAB4009410.1"/>
    <property type="molecule type" value="Genomic_DNA"/>
</dbReference>
<accession>A0A6S7I0Z7</accession>
<dbReference type="GO" id="GO:0003676">
    <property type="term" value="F:nucleic acid binding"/>
    <property type="evidence" value="ECO:0007669"/>
    <property type="project" value="InterPro"/>
</dbReference>
<dbReference type="InterPro" id="IPR001584">
    <property type="entry name" value="Integrase_cat-core"/>
</dbReference>
<dbReference type="PROSITE" id="PS50994">
    <property type="entry name" value="INTEGRASE"/>
    <property type="match status" value="1"/>
</dbReference>
<dbReference type="OrthoDB" id="2686689at2759"/>
<dbReference type="SUPFAM" id="SSF53098">
    <property type="entry name" value="Ribonuclease H-like"/>
    <property type="match status" value="1"/>
</dbReference>
<comment type="caution">
    <text evidence="1">The sequence shown here is derived from an EMBL/GenBank/DDBJ whole genome shotgun (WGS) entry which is preliminary data.</text>
</comment>
<proteinExistence type="predicted"/>
<name>A0A6S7I0Z7_PARCT</name>
<keyword evidence="2" id="KW-1185">Reference proteome</keyword>
<dbReference type="PANTHER" id="PTHR46791">
    <property type="entry name" value="EXPRESSED PROTEIN"/>
    <property type="match status" value="1"/>
</dbReference>
<dbReference type="InterPro" id="IPR036397">
    <property type="entry name" value="RNaseH_sf"/>
</dbReference>
<dbReference type="Pfam" id="PF24764">
    <property type="entry name" value="rva_4"/>
    <property type="match status" value="1"/>
</dbReference>
<dbReference type="Proteomes" id="UP001152795">
    <property type="component" value="Unassembled WGS sequence"/>
</dbReference>
<organism evidence="1 2">
    <name type="scientific">Paramuricea clavata</name>
    <name type="common">Red gorgonian</name>
    <name type="synonym">Violescent sea-whip</name>
    <dbReference type="NCBI Taxonomy" id="317549"/>
    <lineage>
        <taxon>Eukaryota</taxon>
        <taxon>Metazoa</taxon>
        <taxon>Cnidaria</taxon>
        <taxon>Anthozoa</taxon>
        <taxon>Octocorallia</taxon>
        <taxon>Malacalcyonacea</taxon>
        <taxon>Plexauridae</taxon>
        <taxon>Paramuricea</taxon>
    </lineage>
</organism>
<dbReference type="Gene3D" id="3.30.420.10">
    <property type="entry name" value="Ribonuclease H-like superfamily/Ribonuclease H"/>
    <property type="match status" value="1"/>
</dbReference>
<protein>
    <submittedName>
        <fullName evidence="1">Uncharacterized protein LOC110062804</fullName>
    </submittedName>
</protein>
<gene>
    <name evidence="1" type="ORF">PACLA_8A045094</name>
</gene>
<reference evidence="1" key="1">
    <citation type="submission" date="2020-04" db="EMBL/GenBank/DDBJ databases">
        <authorList>
            <person name="Alioto T."/>
            <person name="Alioto T."/>
            <person name="Gomez Garrido J."/>
        </authorList>
    </citation>
    <scope>NUCLEOTIDE SEQUENCE</scope>
    <source>
        <strain evidence="1">A484AB</strain>
    </source>
</reference>
<evidence type="ECO:0000313" key="1">
    <source>
        <dbReference type="EMBL" id="CAB4009410.1"/>
    </source>
</evidence>
<evidence type="ECO:0000313" key="2">
    <source>
        <dbReference type="Proteomes" id="UP001152795"/>
    </source>
</evidence>
<sequence>MADNVEGVEELRRLTVERIDHVYSTLMNNAVDINDVLEDVEQIFEALYVIDSVVGLSEDIFRDILSAKGILENISRSRTTRIFSGAPGRPSYDVAQDQLQALIDVGFNVGQIAELLQVSKRTIERRLAEYGISTRSYCDIANDELDAIVQEIKLFHPNVGSKNLAGYLAARNIRIPRQRIRDSLQRVDPLGVAARKCKAIHRRVYSVSRPLALWHFDGNHKLIRWRFVVHGCVDGFSRIPVFLFCHTNNRASTVLQSFLSAVSQWGLPSRVRSDMGGENIDVVEYMISRRGTGRGSALVGRSVHNQRIERLWRDVYRDVLDTFYGIFMSMEDIRILDPINEIDLWCLHYCFCNVINRKLKSWVNAWIRHPLSSEHNQTPLQLWVRGQFDNAERLNVDQVMVYDNYGIDWDGPASTDADTEDDVHVSETNCPLSEDQLNQLNAMFEQSSPENPSPWDCVRIYQLVKNFTLQYI</sequence>
<dbReference type="GO" id="GO:0015074">
    <property type="term" value="P:DNA integration"/>
    <property type="evidence" value="ECO:0007669"/>
    <property type="project" value="InterPro"/>
</dbReference>
<dbReference type="InterPro" id="IPR058913">
    <property type="entry name" value="Integrase_dom_put"/>
</dbReference>
<dbReference type="InterPro" id="IPR012337">
    <property type="entry name" value="RNaseH-like_sf"/>
</dbReference>